<dbReference type="EMBL" id="DS113967">
    <property type="protein sequence ID" value="EAX92452.1"/>
    <property type="molecule type" value="Genomic_DNA"/>
</dbReference>
<dbReference type="GO" id="GO:0005525">
    <property type="term" value="F:GTP binding"/>
    <property type="evidence" value="ECO:0007669"/>
    <property type="project" value="InterPro"/>
</dbReference>
<dbReference type="CDD" id="cd00154">
    <property type="entry name" value="Rab"/>
    <property type="match status" value="1"/>
</dbReference>
<dbReference type="STRING" id="5722.A2FRN3"/>
<reference evidence="2" key="1">
    <citation type="submission" date="2006-10" db="EMBL/GenBank/DDBJ databases">
        <authorList>
            <person name="Amadeo P."/>
            <person name="Zhao Q."/>
            <person name="Wortman J."/>
            <person name="Fraser-Liggett C."/>
            <person name="Carlton J."/>
        </authorList>
    </citation>
    <scope>NUCLEOTIDE SEQUENCE</scope>
    <source>
        <strain evidence="2">G3</strain>
    </source>
</reference>
<dbReference type="GO" id="GO:0006890">
    <property type="term" value="P:retrograde vesicle-mediated transport, Golgi to endoplasmic reticulum"/>
    <property type="evidence" value="ECO:0000318"/>
    <property type="project" value="GO_Central"/>
</dbReference>
<gene>
    <name evidence="2" type="ORF">TVAG_327620</name>
</gene>
<dbReference type="Pfam" id="PF00071">
    <property type="entry name" value="Ras"/>
    <property type="match status" value="1"/>
</dbReference>
<dbReference type="SMART" id="SM00173">
    <property type="entry name" value="RAS"/>
    <property type="match status" value="1"/>
</dbReference>
<reference evidence="2" key="2">
    <citation type="journal article" date="2007" name="Science">
        <title>Draft genome sequence of the sexually transmitted pathogen Trichomonas vaginalis.</title>
        <authorList>
            <person name="Carlton J.M."/>
            <person name="Hirt R.P."/>
            <person name="Silva J.C."/>
            <person name="Delcher A.L."/>
            <person name="Schatz M."/>
            <person name="Zhao Q."/>
            <person name="Wortman J.R."/>
            <person name="Bidwell S.L."/>
            <person name="Alsmark U.C.M."/>
            <person name="Besteiro S."/>
            <person name="Sicheritz-Ponten T."/>
            <person name="Noel C.J."/>
            <person name="Dacks J.B."/>
            <person name="Foster P.G."/>
            <person name="Simillion C."/>
            <person name="Van de Peer Y."/>
            <person name="Miranda-Saavedra D."/>
            <person name="Barton G.J."/>
            <person name="Westrop G.D."/>
            <person name="Mueller S."/>
            <person name="Dessi D."/>
            <person name="Fiori P.L."/>
            <person name="Ren Q."/>
            <person name="Paulsen I."/>
            <person name="Zhang H."/>
            <person name="Bastida-Corcuera F.D."/>
            <person name="Simoes-Barbosa A."/>
            <person name="Brown M.T."/>
            <person name="Hayes R.D."/>
            <person name="Mukherjee M."/>
            <person name="Okumura C.Y."/>
            <person name="Schneider R."/>
            <person name="Smith A.J."/>
            <person name="Vanacova S."/>
            <person name="Villalvazo M."/>
            <person name="Haas B.J."/>
            <person name="Pertea M."/>
            <person name="Feldblyum T.V."/>
            <person name="Utterback T.R."/>
            <person name="Shu C.L."/>
            <person name="Osoegawa K."/>
            <person name="de Jong P.J."/>
            <person name="Hrdy I."/>
            <person name="Horvathova L."/>
            <person name="Zubacova Z."/>
            <person name="Dolezal P."/>
            <person name="Malik S.B."/>
            <person name="Logsdon J.M. Jr."/>
            <person name="Henze K."/>
            <person name="Gupta A."/>
            <person name="Wang C.C."/>
            <person name="Dunne R.L."/>
            <person name="Upcroft J.A."/>
            <person name="Upcroft P."/>
            <person name="White O."/>
            <person name="Salzberg S.L."/>
            <person name="Tang P."/>
            <person name="Chiu C.-H."/>
            <person name="Lee Y.-S."/>
            <person name="Embley T.M."/>
            <person name="Coombs G.H."/>
            <person name="Mottram J.C."/>
            <person name="Tachezy J."/>
            <person name="Fraser-Liggett C.M."/>
            <person name="Johnson P.J."/>
        </authorList>
    </citation>
    <scope>NUCLEOTIDE SEQUENCE [LARGE SCALE GENOMIC DNA]</scope>
    <source>
        <strain evidence="2">G3</strain>
    </source>
</reference>
<dbReference type="GO" id="GO:0012505">
    <property type="term" value="C:endomembrane system"/>
    <property type="evidence" value="ECO:0000318"/>
    <property type="project" value="GO_Central"/>
</dbReference>
<dbReference type="SMR" id="A2FRN3"/>
<dbReference type="GO" id="GO:0006891">
    <property type="term" value="P:intra-Golgi vesicle-mediated transport"/>
    <property type="evidence" value="ECO:0000318"/>
    <property type="project" value="GO_Central"/>
</dbReference>
<evidence type="ECO:0000313" key="2">
    <source>
        <dbReference type="EMBL" id="EAX92452.1"/>
    </source>
</evidence>
<evidence type="ECO:0000313" key="3">
    <source>
        <dbReference type="Proteomes" id="UP000001542"/>
    </source>
</evidence>
<dbReference type="PROSITE" id="PS51419">
    <property type="entry name" value="RAB"/>
    <property type="match status" value="1"/>
</dbReference>
<keyword evidence="3" id="KW-1185">Reference proteome</keyword>
<dbReference type="eggNOG" id="KOG0092">
    <property type="taxonomic scope" value="Eukaryota"/>
</dbReference>
<dbReference type="OrthoDB" id="63533at2759"/>
<dbReference type="Gene3D" id="3.40.50.300">
    <property type="entry name" value="P-loop containing nucleotide triphosphate hydrolases"/>
    <property type="match status" value="1"/>
</dbReference>
<proteinExistence type="predicted"/>
<dbReference type="PRINTS" id="PR00449">
    <property type="entry name" value="RASTRNSFRMNG"/>
</dbReference>
<dbReference type="PROSITE" id="PS51421">
    <property type="entry name" value="RAS"/>
    <property type="match status" value="1"/>
</dbReference>
<dbReference type="FunFam" id="3.40.50.300:FF:000808">
    <property type="entry name" value="Small GTP-binding protein, putative"/>
    <property type="match status" value="1"/>
</dbReference>
<dbReference type="SMART" id="SM00174">
    <property type="entry name" value="RHO"/>
    <property type="match status" value="1"/>
</dbReference>
<dbReference type="AlphaFoldDB" id="A2FRN3"/>
<dbReference type="GO" id="GO:0005794">
    <property type="term" value="C:Golgi apparatus"/>
    <property type="evidence" value="ECO:0000318"/>
    <property type="project" value="GO_Central"/>
</dbReference>
<dbReference type="SUPFAM" id="SSF52540">
    <property type="entry name" value="P-loop containing nucleoside triphosphate hydrolases"/>
    <property type="match status" value="1"/>
</dbReference>
<dbReference type="GO" id="GO:0042147">
    <property type="term" value="P:retrograde transport, endosome to Golgi"/>
    <property type="evidence" value="ECO:0000318"/>
    <property type="project" value="GO_Central"/>
</dbReference>
<keyword evidence="1" id="KW-0547">Nucleotide-binding</keyword>
<dbReference type="VEuPathDB" id="TrichDB:TVAGG3_1075640"/>
<dbReference type="InterPro" id="IPR001806">
    <property type="entry name" value="Small_GTPase"/>
</dbReference>
<dbReference type="GO" id="GO:0005829">
    <property type="term" value="C:cytosol"/>
    <property type="evidence" value="ECO:0007669"/>
    <property type="project" value="GOC"/>
</dbReference>
<dbReference type="RefSeq" id="XP_001305382.1">
    <property type="nucleotide sequence ID" value="XM_001305381.1"/>
</dbReference>
<dbReference type="PANTHER" id="PTHR47978">
    <property type="match status" value="1"/>
</dbReference>
<dbReference type="KEGG" id="tva:4750163"/>
<dbReference type="Proteomes" id="UP000001542">
    <property type="component" value="Unassembled WGS sequence"/>
</dbReference>
<accession>A2FRN3</accession>
<dbReference type="InterPro" id="IPR027417">
    <property type="entry name" value="P-loop_NTPase"/>
</dbReference>
<dbReference type="SMART" id="SM00175">
    <property type="entry name" value="RAB"/>
    <property type="match status" value="1"/>
</dbReference>
<dbReference type="GO" id="GO:0003924">
    <property type="term" value="F:GTPase activity"/>
    <property type="evidence" value="ECO:0000318"/>
    <property type="project" value="GO_Central"/>
</dbReference>
<organism evidence="2 3">
    <name type="scientific">Trichomonas vaginalis (strain ATCC PRA-98 / G3)</name>
    <dbReference type="NCBI Taxonomy" id="412133"/>
    <lineage>
        <taxon>Eukaryota</taxon>
        <taxon>Metamonada</taxon>
        <taxon>Parabasalia</taxon>
        <taxon>Trichomonadida</taxon>
        <taxon>Trichomonadidae</taxon>
        <taxon>Trichomonas</taxon>
    </lineage>
</organism>
<dbReference type="InParanoid" id="A2FRN3"/>
<name>A2FRN3_TRIV3</name>
<dbReference type="InterPro" id="IPR005225">
    <property type="entry name" value="Small_GTP-bd"/>
</dbReference>
<evidence type="ECO:0000256" key="1">
    <source>
        <dbReference type="ARBA" id="ARBA00022741"/>
    </source>
</evidence>
<protein>
    <submittedName>
        <fullName evidence="2">Small GTP-binding protein, putative</fullName>
    </submittedName>
</protein>
<dbReference type="SMART" id="SM00176">
    <property type="entry name" value="RAN"/>
    <property type="match status" value="1"/>
</dbReference>
<dbReference type="NCBIfam" id="TIGR00231">
    <property type="entry name" value="small_GTP"/>
    <property type="match status" value="1"/>
</dbReference>
<dbReference type="GO" id="GO:0006886">
    <property type="term" value="P:intracellular protein transport"/>
    <property type="evidence" value="ECO:0000318"/>
    <property type="project" value="GO_Central"/>
</dbReference>
<dbReference type="VEuPathDB" id="TrichDB:TVAG_327620"/>
<sequence>MLVEDSSFHCRVVVVGDASVGKTSLLNQLIDHSYNAYEQSTVGANYQLFVQEIDGVKVEIQIWDTAGQEKFKSLGPIYFRNSLGCVAVFDITNRQSYSDLPEWIDSFSQVAGPETIIAVAGNKADLEDSRQVFADEAKEWAEKNGYLFSETSAKTGTGISQLFMQLATNLLKFQSSKHKSQSVIKPKQDSSDCSC</sequence>
<dbReference type="OMA" id="FDYMALE"/>